<evidence type="ECO:0000256" key="1">
    <source>
        <dbReference type="SAM" id="MobiDB-lite"/>
    </source>
</evidence>
<dbReference type="Proteomes" id="UP001620645">
    <property type="component" value="Unassembled WGS sequence"/>
</dbReference>
<feature type="compositionally biased region" description="Basic and acidic residues" evidence="1">
    <location>
        <begin position="86"/>
        <end position="122"/>
    </location>
</feature>
<dbReference type="EMBL" id="JBICCN010000416">
    <property type="protein sequence ID" value="KAL3070228.1"/>
    <property type="molecule type" value="Genomic_DNA"/>
</dbReference>
<name>A0ABD2HV18_HETSC</name>
<organism evidence="2 3">
    <name type="scientific">Heterodera schachtii</name>
    <name type="common">Sugarbeet cyst nematode worm</name>
    <name type="synonym">Tylenchus schachtii</name>
    <dbReference type="NCBI Taxonomy" id="97005"/>
    <lineage>
        <taxon>Eukaryota</taxon>
        <taxon>Metazoa</taxon>
        <taxon>Ecdysozoa</taxon>
        <taxon>Nematoda</taxon>
        <taxon>Chromadorea</taxon>
        <taxon>Rhabditida</taxon>
        <taxon>Tylenchina</taxon>
        <taxon>Tylenchomorpha</taxon>
        <taxon>Tylenchoidea</taxon>
        <taxon>Heteroderidae</taxon>
        <taxon>Heteroderinae</taxon>
        <taxon>Heterodera</taxon>
    </lineage>
</organism>
<sequence length="122" mass="13706">MQHFNHRPDYRAFPAKTAFPASTPSIGKIHRSKDALIVLWAPQEHLDKPGSTDNAESVDRRAIPVDQDAIVCPACRVTKVLRAKKGWSDSRAHPDKKATTRRSKLDGRARADRPANSTRKER</sequence>
<protein>
    <submittedName>
        <fullName evidence="2">Uncharacterized protein</fullName>
    </submittedName>
</protein>
<evidence type="ECO:0000313" key="2">
    <source>
        <dbReference type="EMBL" id="KAL3070228.1"/>
    </source>
</evidence>
<feature type="region of interest" description="Disordered" evidence="1">
    <location>
        <begin position="83"/>
        <end position="122"/>
    </location>
</feature>
<reference evidence="2 3" key="1">
    <citation type="submission" date="2024-10" db="EMBL/GenBank/DDBJ databases">
        <authorList>
            <person name="Kim D."/>
        </authorList>
    </citation>
    <scope>NUCLEOTIDE SEQUENCE [LARGE SCALE GENOMIC DNA]</scope>
    <source>
        <strain evidence="2">Taebaek</strain>
    </source>
</reference>
<proteinExistence type="predicted"/>
<accession>A0ABD2HV18</accession>
<comment type="caution">
    <text evidence="2">The sequence shown here is derived from an EMBL/GenBank/DDBJ whole genome shotgun (WGS) entry which is preliminary data.</text>
</comment>
<evidence type="ECO:0000313" key="3">
    <source>
        <dbReference type="Proteomes" id="UP001620645"/>
    </source>
</evidence>
<dbReference type="AlphaFoldDB" id="A0ABD2HV18"/>
<keyword evidence="3" id="KW-1185">Reference proteome</keyword>
<gene>
    <name evidence="2" type="ORF">niasHS_016579</name>
</gene>